<dbReference type="Gene3D" id="3.40.50.1820">
    <property type="entry name" value="alpha/beta hydrolase"/>
    <property type="match status" value="1"/>
</dbReference>
<gene>
    <name evidence="3" type="ORF">EJ08DRAFT_185616</name>
</gene>
<dbReference type="PANTHER" id="PTHR43039">
    <property type="entry name" value="ESTERASE-RELATED"/>
    <property type="match status" value="1"/>
</dbReference>
<protein>
    <submittedName>
        <fullName evidence="3">Alpha/beta hydrolase</fullName>
    </submittedName>
</protein>
<comment type="similarity">
    <text evidence="1">Belongs to the AB hydrolase superfamily.</text>
</comment>
<proteinExistence type="inferred from homology"/>
<dbReference type="InterPro" id="IPR000073">
    <property type="entry name" value="AB_hydrolase_1"/>
</dbReference>
<sequence length="554" mass="61985">MAPQPGILYVTMAPQPSLTPAQFHDWYQNEHAPGRLRLPYIFINGFRYKATDGESPEWMAIYDVTDMEYLTKDVYTSLRKEPKQSQREKDTMKQIKVGRKFYDLVSSKESRDFKNLEDVKYEGVESNVMIAVFVTLKDPSKKDEVDKWYEEEHISMLSRVPGWRRSRRFITSHLEPLSPEETEYVSLHEYAPDNGLGGEEFKSATSTPWRTEVFDKLIGNKKRRAYSLYYTFGPAPRDLASPSDPSAVPYHSDFHRTATYPVKDNGRAAIESYIMTPDGVALPYRLEGSIDVQAPLIVLCNSILVDYGIWDAFIDSFSSKEENKKFRIVRYNARGRYSDCGDAAVTVDLLAQDIITILDALRVPKAAAVIGVSLGGATALNTALQFPDRVSSFIACDTNSLAPPGNPKAWGERIDMAEKQGSTASSGEPVVGDELAEFTVRRWFVKESYDDPPLAKEAERVKSMVANNSLKGFKTGVKALYKYDFRDEMKNAKVRGAFVVGGGDGVLPKTMKDMKDGYGDGSAVFEIIDGAGHLPMVEKPQEFAEVVTKFLGSA</sequence>
<evidence type="ECO:0000313" key="3">
    <source>
        <dbReference type="EMBL" id="KAF2431385.1"/>
    </source>
</evidence>
<name>A0A9P4NTI4_9PEZI</name>
<dbReference type="InterPro" id="IPR029058">
    <property type="entry name" value="AB_hydrolase_fold"/>
</dbReference>
<dbReference type="GO" id="GO:0016787">
    <property type="term" value="F:hydrolase activity"/>
    <property type="evidence" value="ECO:0007669"/>
    <property type="project" value="UniProtKB-KW"/>
</dbReference>
<dbReference type="Pfam" id="PF12697">
    <property type="entry name" value="Abhydrolase_6"/>
    <property type="match status" value="1"/>
</dbReference>
<keyword evidence="3" id="KW-0378">Hydrolase</keyword>
<comment type="caution">
    <text evidence="3">The sequence shown here is derived from an EMBL/GenBank/DDBJ whole genome shotgun (WGS) entry which is preliminary data.</text>
</comment>
<dbReference type="SUPFAM" id="SSF53474">
    <property type="entry name" value="alpha/beta-Hydrolases"/>
    <property type="match status" value="1"/>
</dbReference>
<reference evidence="3" key="1">
    <citation type="journal article" date="2020" name="Stud. Mycol.">
        <title>101 Dothideomycetes genomes: a test case for predicting lifestyles and emergence of pathogens.</title>
        <authorList>
            <person name="Haridas S."/>
            <person name="Albert R."/>
            <person name="Binder M."/>
            <person name="Bloem J."/>
            <person name="Labutti K."/>
            <person name="Salamov A."/>
            <person name="Andreopoulos B."/>
            <person name="Baker S."/>
            <person name="Barry K."/>
            <person name="Bills G."/>
            <person name="Bluhm B."/>
            <person name="Cannon C."/>
            <person name="Castanera R."/>
            <person name="Culley D."/>
            <person name="Daum C."/>
            <person name="Ezra D."/>
            <person name="Gonzalez J."/>
            <person name="Henrissat B."/>
            <person name="Kuo A."/>
            <person name="Liang C."/>
            <person name="Lipzen A."/>
            <person name="Lutzoni F."/>
            <person name="Magnuson J."/>
            <person name="Mondo S."/>
            <person name="Nolan M."/>
            <person name="Ohm R."/>
            <person name="Pangilinan J."/>
            <person name="Park H.-J."/>
            <person name="Ramirez L."/>
            <person name="Alfaro M."/>
            <person name="Sun H."/>
            <person name="Tritt A."/>
            <person name="Yoshinaga Y."/>
            <person name="Zwiers L.-H."/>
            <person name="Turgeon B."/>
            <person name="Goodwin S."/>
            <person name="Spatafora J."/>
            <person name="Crous P."/>
            <person name="Grigoriev I."/>
        </authorList>
    </citation>
    <scope>NUCLEOTIDE SEQUENCE</scope>
    <source>
        <strain evidence="3">CBS 130266</strain>
    </source>
</reference>
<organism evidence="3 4">
    <name type="scientific">Tothia fuscella</name>
    <dbReference type="NCBI Taxonomy" id="1048955"/>
    <lineage>
        <taxon>Eukaryota</taxon>
        <taxon>Fungi</taxon>
        <taxon>Dikarya</taxon>
        <taxon>Ascomycota</taxon>
        <taxon>Pezizomycotina</taxon>
        <taxon>Dothideomycetes</taxon>
        <taxon>Pleosporomycetidae</taxon>
        <taxon>Venturiales</taxon>
        <taxon>Cylindrosympodiaceae</taxon>
        <taxon>Tothia</taxon>
    </lineage>
</organism>
<accession>A0A9P4NTI4</accession>
<dbReference type="EMBL" id="MU007032">
    <property type="protein sequence ID" value="KAF2431385.1"/>
    <property type="molecule type" value="Genomic_DNA"/>
</dbReference>
<keyword evidence="4" id="KW-1185">Reference proteome</keyword>
<evidence type="ECO:0000256" key="1">
    <source>
        <dbReference type="ARBA" id="ARBA00008645"/>
    </source>
</evidence>
<evidence type="ECO:0000259" key="2">
    <source>
        <dbReference type="Pfam" id="PF12697"/>
    </source>
</evidence>
<dbReference type="AlphaFoldDB" id="A0A9P4NTI4"/>
<dbReference type="Proteomes" id="UP000800235">
    <property type="component" value="Unassembled WGS sequence"/>
</dbReference>
<evidence type="ECO:0000313" key="4">
    <source>
        <dbReference type="Proteomes" id="UP000800235"/>
    </source>
</evidence>
<dbReference type="OrthoDB" id="2851338at2759"/>
<feature type="domain" description="AB hydrolase-1" evidence="2">
    <location>
        <begin position="306"/>
        <end position="546"/>
    </location>
</feature>
<dbReference type="Gene3D" id="3.30.70.100">
    <property type="match status" value="1"/>
</dbReference>